<comment type="caution">
    <text evidence="1">The sequence shown here is derived from an EMBL/GenBank/DDBJ whole genome shotgun (WGS) entry which is preliminary data.</text>
</comment>
<dbReference type="Proteomes" id="UP000622890">
    <property type="component" value="Unassembled WGS sequence"/>
</dbReference>
<organism evidence="1 2">
    <name type="scientific">Noviherbaspirillum pedocola</name>
    <dbReference type="NCBI Taxonomy" id="2801341"/>
    <lineage>
        <taxon>Bacteria</taxon>
        <taxon>Pseudomonadati</taxon>
        <taxon>Pseudomonadota</taxon>
        <taxon>Betaproteobacteria</taxon>
        <taxon>Burkholderiales</taxon>
        <taxon>Oxalobacteraceae</taxon>
        <taxon>Noviherbaspirillum</taxon>
    </lineage>
</organism>
<reference evidence="1" key="1">
    <citation type="submission" date="2021-01" db="EMBL/GenBank/DDBJ databases">
        <title>Genome sequence of strain Noviherbaspirillum sp. DKR-6.</title>
        <authorList>
            <person name="Chaudhary D.K."/>
        </authorList>
    </citation>
    <scope>NUCLEOTIDE SEQUENCE</scope>
    <source>
        <strain evidence="1">DKR-6</strain>
    </source>
</reference>
<accession>A0A934T251</accession>
<gene>
    <name evidence="1" type="ORF">JJB74_24945</name>
</gene>
<evidence type="ECO:0000313" key="2">
    <source>
        <dbReference type="Proteomes" id="UP000622890"/>
    </source>
</evidence>
<dbReference type="AlphaFoldDB" id="A0A934T251"/>
<sequence>MDAATRAKRANIKKPTSMEDALMNRRRLQDMMEGAVLSDVQAACLLMEESGRPCGVRTLQHWLKGDASKVSNRCPDWAVLALEQGLKKRLPS</sequence>
<proteinExistence type="predicted"/>
<name>A0A934T251_9BURK</name>
<protein>
    <submittedName>
        <fullName evidence="1">Uncharacterized protein</fullName>
    </submittedName>
</protein>
<evidence type="ECO:0000313" key="1">
    <source>
        <dbReference type="EMBL" id="MBK4737882.1"/>
    </source>
</evidence>
<dbReference type="EMBL" id="JAEPBG010000015">
    <property type="protein sequence ID" value="MBK4737882.1"/>
    <property type="molecule type" value="Genomic_DNA"/>
</dbReference>
<keyword evidence="2" id="KW-1185">Reference proteome</keyword>